<dbReference type="EMBL" id="SPQQ01000006">
    <property type="protein sequence ID" value="TGE36733.1"/>
    <property type="molecule type" value="Genomic_DNA"/>
</dbReference>
<dbReference type="GO" id="GO:0019239">
    <property type="term" value="F:deaminase activity"/>
    <property type="evidence" value="ECO:0007669"/>
    <property type="project" value="TreeGrafter"/>
</dbReference>
<protein>
    <submittedName>
        <fullName evidence="2">RidA family protein</fullName>
    </submittedName>
</protein>
<dbReference type="PANTHER" id="PTHR11803:SF58">
    <property type="entry name" value="PROTEIN HMF1-RELATED"/>
    <property type="match status" value="1"/>
</dbReference>
<comment type="caution">
    <text evidence="2">The sequence shown here is derived from an EMBL/GenBank/DDBJ whole genome shotgun (WGS) entry which is preliminary data.</text>
</comment>
<dbReference type="AlphaFoldDB" id="A0A4Z0R3L2"/>
<dbReference type="InterPro" id="IPR035959">
    <property type="entry name" value="RutC-like_sf"/>
</dbReference>
<dbReference type="GO" id="GO:0005829">
    <property type="term" value="C:cytosol"/>
    <property type="evidence" value="ECO:0007669"/>
    <property type="project" value="TreeGrafter"/>
</dbReference>
<evidence type="ECO:0000256" key="1">
    <source>
        <dbReference type="ARBA" id="ARBA00010552"/>
    </source>
</evidence>
<reference evidence="2 3" key="1">
    <citation type="submission" date="2019-03" db="EMBL/GenBank/DDBJ databases">
        <title>Draft Genome Sequence of Desulfosporosinus fructosivorans Strain 63.6F, Isolated from Marine Sediment in the Baltic Sea.</title>
        <authorList>
            <person name="Hausmann B."/>
            <person name="Vandieken V."/>
            <person name="Pjevac P."/>
            <person name="Schreck K."/>
            <person name="Herbold C.W."/>
            <person name="Loy A."/>
        </authorList>
    </citation>
    <scope>NUCLEOTIDE SEQUENCE [LARGE SCALE GENOMIC DNA]</scope>
    <source>
        <strain evidence="2 3">63.6F</strain>
    </source>
</reference>
<dbReference type="InterPro" id="IPR006056">
    <property type="entry name" value="RidA"/>
</dbReference>
<dbReference type="InterPro" id="IPR006175">
    <property type="entry name" value="YjgF/YER057c/UK114"/>
</dbReference>
<dbReference type="FunFam" id="3.30.1330.40:FF:000001">
    <property type="entry name" value="L-PSP family endoribonuclease"/>
    <property type="match status" value="1"/>
</dbReference>
<dbReference type="Proteomes" id="UP000298460">
    <property type="component" value="Unassembled WGS sequence"/>
</dbReference>
<evidence type="ECO:0000313" key="2">
    <source>
        <dbReference type="EMBL" id="TGE36733.1"/>
    </source>
</evidence>
<keyword evidence="3" id="KW-1185">Reference proteome</keyword>
<name>A0A4Z0R3L2_9FIRM</name>
<dbReference type="CDD" id="cd00448">
    <property type="entry name" value="YjgF_YER057c_UK114_family"/>
    <property type="match status" value="1"/>
</dbReference>
<dbReference type="Gene3D" id="3.30.1330.40">
    <property type="entry name" value="RutC-like"/>
    <property type="match status" value="1"/>
</dbReference>
<dbReference type="PANTHER" id="PTHR11803">
    <property type="entry name" value="2-IMINOBUTANOATE/2-IMINOPROPANOATE DEAMINASE RIDA"/>
    <property type="match status" value="1"/>
</dbReference>
<gene>
    <name evidence="2" type="ORF">E4K67_16580</name>
</gene>
<dbReference type="NCBIfam" id="TIGR00004">
    <property type="entry name" value="Rid family detoxifying hydrolase"/>
    <property type="match status" value="1"/>
</dbReference>
<dbReference type="SUPFAM" id="SSF55298">
    <property type="entry name" value="YjgF-like"/>
    <property type="match status" value="1"/>
</dbReference>
<accession>A0A4Z0R3L2</accession>
<evidence type="ECO:0000313" key="3">
    <source>
        <dbReference type="Proteomes" id="UP000298460"/>
    </source>
</evidence>
<sequence>MPRKVYTAEGAVAVGPYSHAVESGNQIYFSGQTPIDSKTGKLVLGDIVAQTKQCFINLFNVLSVTGLTPDNVIKVNVFLTDMGNFQAMNSVYSTQFSSPYPARTTIGVASLPLGAQVEIEMIARRDTSQRL</sequence>
<dbReference type="Pfam" id="PF01042">
    <property type="entry name" value="Ribonuc_L-PSP"/>
    <property type="match status" value="1"/>
</dbReference>
<proteinExistence type="inferred from homology"/>
<dbReference type="RefSeq" id="WP_135548666.1">
    <property type="nucleotide sequence ID" value="NZ_SPQQ01000006.1"/>
</dbReference>
<organism evidence="2 3">
    <name type="scientific">Desulfosporosinus fructosivorans</name>
    <dbReference type="NCBI Taxonomy" id="2018669"/>
    <lineage>
        <taxon>Bacteria</taxon>
        <taxon>Bacillati</taxon>
        <taxon>Bacillota</taxon>
        <taxon>Clostridia</taxon>
        <taxon>Eubacteriales</taxon>
        <taxon>Desulfitobacteriaceae</taxon>
        <taxon>Desulfosporosinus</taxon>
    </lineage>
</organism>
<dbReference type="OrthoDB" id="9803101at2"/>
<comment type="similarity">
    <text evidence="1">Belongs to the RutC family.</text>
</comment>